<evidence type="ECO:0000256" key="1">
    <source>
        <dbReference type="SAM" id="Phobius"/>
    </source>
</evidence>
<dbReference type="AlphaFoldDB" id="A0A1Z2SKN2"/>
<evidence type="ECO:0000313" key="2">
    <source>
        <dbReference type="EMBL" id="ASA57748.1"/>
    </source>
</evidence>
<dbReference type="KEGG" id="vga:BSQ33_18585"/>
<dbReference type="OrthoDB" id="5886445at2"/>
<feature type="transmembrane region" description="Helical" evidence="1">
    <location>
        <begin position="129"/>
        <end position="147"/>
    </location>
</feature>
<accession>A0A1Z2SKN2</accession>
<name>A0A1Z2SKN2_VIBGA</name>
<dbReference type="EMBL" id="CP018836">
    <property type="protein sequence ID" value="ASA57748.1"/>
    <property type="molecule type" value="Genomic_DNA"/>
</dbReference>
<gene>
    <name evidence="2" type="ORF">BSQ33_18585</name>
</gene>
<dbReference type="Proteomes" id="UP000196708">
    <property type="component" value="Chromosome 2"/>
</dbReference>
<organism evidence="2 3">
    <name type="scientific">Vibrio gazogenes</name>
    <dbReference type="NCBI Taxonomy" id="687"/>
    <lineage>
        <taxon>Bacteria</taxon>
        <taxon>Pseudomonadati</taxon>
        <taxon>Pseudomonadota</taxon>
        <taxon>Gammaproteobacteria</taxon>
        <taxon>Vibrionales</taxon>
        <taxon>Vibrionaceae</taxon>
        <taxon>Vibrio</taxon>
    </lineage>
</organism>
<keyword evidence="1" id="KW-0472">Membrane</keyword>
<keyword evidence="1" id="KW-1133">Transmembrane helix</keyword>
<dbReference type="RefSeq" id="WP_072955408.1">
    <property type="nucleotide sequence ID" value="NZ_AP024874.1"/>
</dbReference>
<protein>
    <submittedName>
        <fullName evidence="2">Uncharacterized protein</fullName>
    </submittedName>
</protein>
<keyword evidence="1" id="KW-0812">Transmembrane</keyword>
<evidence type="ECO:0000313" key="3">
    <source>
        <dbReference type="Proteomes" id="UP000196708"/>
    </source>
</evidence>
<proteinExistence type="predicted"/>
<sequence>MVDERQINFTDKSVSEQMVWWSYSMRGFLFFCLVMILIGLSPIKYYLYSVDPIVSKTITWTIVCIAFGAISVLYKINKIKPVFLRSNNRINTKSWCLYNGVLSVLFLIFAFATHMASFLSIEAWVYTKLFFGFSQYIIIIGVGVWAASTSK</sequence>
<feature type="transmembrane region" description="Helical" evidence="1">
    <location>
        <begin position="95"/>
        <end position="117"/>
    </location>
</feature>
<feature type="transmembrane region" description="Helical" evidence="1">
    <location>
        <begin position="28"/>
        <end position="47"/>
    </location>
</feature>
<reference evidence="2 3" key="1">
    <citation type="submission" date="2016-12" db="EMBL/GenBank/DDBJ databases">
        <authorList>
            <person name="Song W.-J."/>
            <person name="Kurnit D.M."/>
        </authorList>
    </citation>
    <scope>NUCLEOTIDE SEQUENCE [LARGE SCALE GENOMIC DNA]</scope>
    <source>
        <strain evidence="2 3">ATCC 43942</strain>
    </source>
</reference>
<feature type="transmembrane region" description="Helical" evidence="1">
    <location>
        <begin position="53"/>
        <end position="74"/>
    </location>
</feature>